<sequence length="120" mass="13402">MMPKRVKLASVAPWKLEGPLAYVEPPEYKVTAETEGVVVCRIFNIPGRGHLPNGEFIAYSRKDVPDLCAWVRELETKLEAAEHIVTEAYGVAHGDLGIPDEALEPLHEALNAYDFEEESR</sequence>
<dbReference type="AlphaFoldDB" id="X1PJ50"/>
<evidence type="ECO:0000313" key="1">
    <source>
        <dbReference type="EMBL" id="GAI42516.1"/>
    </source>
</evidence>
<protein>
    <submittedName>
        <fullName evidence="1">Uncharacterized protein</fullName>
    </submittedName>
</protein>
<gene>
    <name evidence="1" type="ORF">S06H3_46641</name>
</gene>
<accession>X1PJ50</accession>
<dbReference type="EMBL" id="BARV01029221">
    <property type="protein sequence ID" value="GAI42516.1"/>
    <property type="molecule type" value="Genomic_DNA"/>
</dbReference>
<comment type="caution">
    <text evidence="1">The sequence shown here is derived from an EMBL/GenBank/DDBJ whole genome shotgun (WGS) entry which is preliminary data.</text>
</comment>
<reference evidence="1" key="1">
    <citation type="journal article" date="2014" name="Front. Microbiol.">
        <title>High frequency of phylogenetically diverse reductive dehalogenase-homologous genes in deep subseafloor sedimentary metagenomes.</title>
        <authorList>
            <person name="Kawai M."/>
            <person name="Futagami T."/>
            <person name="Toyoda A."/>
            <person name="Takaki Y."/>
            <person name="Nishi S."/>
            <person name="Hori S."/>
            <person name="Arai W."/>
            <person name="Tsubouchi T."/>
            <person name="Morono Y."/>
            <person name="Uchiyama I."/>
            <person name="Ito T."/>
            <person name="Fujiyama A."/>
            <person name="Inagaki F."/>
            <person name="Takami H."/>
        </authorList>
    </citation>
    <scope>NUCLEOTIDE SEQUENCE</scope>
    <source>
        <strain evidence="1">Expedition CK06-06</strain>
    </source>
</reference>
<name>X1PJ50_9ZZZZ</name>
<proteinExistence type="predicted"/>
<organism evidence="1">
    <name type="scientific">marine sediment metagenome</name>
    <dbReference type="NCBI Taxonomy" id="412755"/>
    <lineage>
        <taxon>unclassified sequences</taxon>
        <taxon>metagenomes</taxon>
        <taxon>ecological metagenomes</taxon>
    </lineage>
</organism>